<protein>
    <submittedName>
        <fullName evidence="1">Winged helix DNA-binding domain-containing protein</fullName>
    </submittedName>
</protein>
<evidence type="ECO:0000313" key="2">
    <source>
        <dbReference type="Proteomes" id="UP000603369"/>
    </source>
</evidence>
<evidence type="ECO:0000313" key="1">
    <source>
        <dbReference type="EMBL" id="MBK3427129.1"/>
    </source>
</evidence>
<dbReference type="EMBL" id="JAEHFL010000001">
    <property type="protein sequence ID" value="MBK3427129.1"/>
    <property type="molecule type" value="Genomic_DNA"/>
</dbReference>
<gene>
    <name evidence="1" type="ORF">JDP02_01190</name>
</gene>
<keyword evidence="2" id="KW-1185">Reference proteome</keyword>
<keyword evidence="1" id="KW-0238">DNA-binding</keyword>
<name>A0A8I1HS03_9CORY</name>
<dbReference type="Pfam" id="PF06224">
    <property type="entry name" value="AlkZ-like"/>
    <property type="match status" value="1"/>
</dbReference>
<dbReference type="AlphaFoldDB" id="A0A8I1HS03"/>
<reference evidence="1 2" key="1">
    <citation type="submission" date="2020-12" db="EMBL/GenBank/DDBJ databases">
        <title>Draft genome sequence of the commensal strain Corynebacterium tuberculostearicum MFP09/CIP 102622 isolated from human skin.</title>
        <authorList>
            <person name="Boukerb A.M."/>
            <person name="Janvier X."/>
            <person name="Feuilloley M.G.J."/>
            <person name="Groboillot A."/>
        </authorList>
    </citation>
    <scope>NUCLEOTIDE SEQUENCE [LARGE SCALE GENOMIC DNA]</scope>
    <source>
        <strain evidence="1 2">CIP 102622</strain>
    </source>
</reference>
<organism evidence="1 2">
    <name type="scientific">Corynebacterium tuberculostearicum</name>
    <dbReference type="NCBI Taxonomy" id="38304"/>
    <lineage>
        <taxon>Bacteria</taxon>
        <taxon>Bacillati</taxon>
        <taxon>Actinomycetota</taxon>
        <taxon>Actinomycetes</taxon>
        <taxon>Mycobacteriales</taxon>
        <taxon>Corynebacteriaceae</taxon>
        <taxon>Corynebacterium</taxon>
    </lineage>
</organism>
<sequence>MPQPTSSVTFSRPEKARLRLASQGLTMRRWESAEETARAFGVMQGQDLHSVRRSLALRAKDHSDAGNIVRGYPMRNTLFAASIKDIGWITELCAKGRKGDTELRAGVTKLIENPLSRAELKERAATALPDVPFWHVVRVAMESGHAVYSGADQLITPVDLPGLEETFNGDKVAATAELMTRYFRTHGPATLHDFAWWAKLPQRLIRPAAENLAPDIMRCGEVSQDLVSAEIVEMAEARKKQSVLLLGAFDEYILGYQDRLFAMTKEVHEVLVPGNRGVFRRAIVVDGQVRGTWNKQDIEDLGMPGYAMREVQKLWRDAH</sequence>
<dbReference type="PANTHER" id="PTHR38479:SF2">
    <property type="entry name" value="WINGED HELIX DNA-BINDING DOMAIN-CONTAINING PROTEIN"/>
    <property type="match status" value="1"/>
</dbReference>
<accession>A0A8I1HS03</accession>
<dbReference type="GO" id="GO:0003677">
    <property type="term" value="F:DNA binding"/>
    <property type="evidence" value="ECO:0007669"/>
    <property type="project" value="UniProtKB-KW"/>
</dbReference>
<comment type="caution">
    <text evidence="1">The sequence shown here is derived from an EMBL/GenBank/DDBJ whole genome shotgun (WGS) entry which is preliminary data.</text>
</comment>
<dbReference type="PANTHER" id="PTHR38479">
    <property type="entry name" value="LMO0824 PROTEIN"/>
    <property type="match status" value="1"/>
</dbReference>
<dbReference type="InterPro" id="IPR009351">
    <property type="entry name" value="AlkZ-like"/>
</dbReference>
<proteinExistence type="predicted"/>
<dbReference type="Proteomes" id="UP000603369">
    <property type="component" value="Unassembled WGS sequence"/>
</dbReference>